<dbReference type="InterPro" id="IPR015421">
    <property type="entry name" value="PyrdxlP-dep_Trfase_major"/>
</dbReference>
<keyword evidence="13" id="KW-1185">Reference proteome</keyword>
<comment type="catalytic activity">
    <reaction evidence="9">
        <text>(sulfur carrier)-H + L-cysteine = (sulfur carrier)-SH + L-alanine</text>
        <dbReference type="Rhea" id="RHEA:43892"/>
        <dbReference type="Rhea" id="RHEA-COMP:14737"/>
        <dbReference type="Rhea" id="RHEA-COMP:14739"/>
        <dbReference type="ChEBI" id="CHEBI:29917"/>
        <dbReference type="ChEBI" id="CHEBI:35235"/>
        <dbReference type="ChEBI" id="CHEBI:57972"/>
        <dbReference type="ChEBI" id="CHEBI:64428"/>
        <dbReference type="EC" id="2.8.1.7"/>
    </reaction>
</comment>
<reference evidence="13" key="1">
    <citation type="submission" date="2016-11" db="EMBL/GenBank/DDBJ databases">
        <authorList>
            <person name="Varghese N."/>
            <person name="Submissions S."/>
        </authorList>
    </citation>
    <scope>NUCLEOTIDE SEQUENCE [LARGE SCALE GENOMIC DNA]</scope>
    <source>
        <strain evidence="13">DSM 100572</strain>
    </source>
</reference>
<organism evidence="12 13">
    <name type="scientific">Wenyingzhuangia marina</name>
    <dbReference type="NCBI Taxonomy" id="1195760"/>
    <lineage>
        <taxon>Bacteria</taxon>
        <taxon>Pseudomonadati</taxon>
        <taxon>Bacteroidota</taxon>
        <taxon>Flavobacteriia</taxon>
        <taxon>Flavobacteriales</taxon>
        <taxon>Flavobacteriaceae</taxon>
        <taxon>Wenyingzhuangia</taxon>
    </lineage>
</organism>
<evidence type="ECO:0000256" key="9">
    <source>
        <dbReference type="ARBA" id="ARBA00050776"/>
    </source>
</evidence>
<accession>A0A1M5U339</accession>
<dbReference type="SUPFAM" id="SSF53383">
    <property type="entry name" value="PLP-dependent transferases"/>
    <property type="match status" value="1"/>
</dbReference>
<dbReference type="GO" id="GO:0031071">
    <property type="term" value="F:cysteine desulfurase activity"/>
    <property type="evidence" value="ECO:0007669"/>
    <property type="project" value="UniProtKB-EC"/>
</dbReference>
<dbReference type="InterPro" id="IPR020578">
    <property type="entry name" value="Aminotrans_V_PyrdxlP_BS"/>
</dbReference>
<dbReference type="Proteomes" id="UP000184109">
    <property type="component" value="Unassembled WGS sequence"/>
</dbReference>
<dbReference type="EC" id="2.8.1.7" evidence="3"/>
<dbReference type="OrthoDB" id="9804366at2"/>
<keyword evidence="4" id="KW-0808">Transferase</keyword>
<evidence type="ECO:0000256" key="3">
    <source>
        <dbReference type="ARBA" id="ARBA00012239"/>
    </source>
</evidence>
<evidence type="ECO:0000256" key="5">
    <source>
        <dbReference type="ARBA" id="ARBA00022723"/>
    </source>
</evidence>
<evidence type="ECO:0000313" key="12">
    <source>
        <dbReference type="EMBL" id="SHH57442.1"/>
    </source>
</evidence>
<dbReference type="AlphaFoldDB" id="A0A1M5U339"/>
<evidence type="ECO:0000256" key="10">
    <source>
        <dbReference type="RuleBase" id="RU004504"/>
    </source>
</evidence>
<dbReference type="PIRSF" id="PIRSF005572">
    <property type="entry name" value="NifS"/>
    <property type="match status" value="1"/>
</dbReference>
<evidence type="ECO:0000256" key="1">
    <source>
        <dbReference type="ARBA" id="ARBA00001933"/>
    </source>
</evidence>
<dbReference type="RefSeq" id="WP_073118945.1">
    <property type="nucleotide sequence ID" value="NZ_BMEN01000002.1"/>
</dbReference>
<dbReference type="PANTHER" id="PTHR11601">
    <property type="entry name" value="CYSTEINE DESULFURYLASE FAMILY MEMBER"/>
    <property type="match status" value="1"/>
</dbReference>
<evidence type="ECO:0000256" key="4">
    <source>
        <dbReference type="ARBA" id="ARBA00022679"/>
    </source>
</evidence>
<dbReference type="EMBL" id="FQXQ01000002">
    <property type="protein sequence ID" value="SHH57442.1"/>
    <property type="molecule type" value="Genomic_DNA"/>
</dbReference>
<keyword evidence="7" id="KW-0408">Iron</keyword>
<dbReference type="GO" id="GO:0051536">
    <property type="term" value="F:iron-sulfur cluster binding"/>
    <property type="evidence" value="ECO:0007669"/>
    <property type="project" value="UniProtKB-KW"/>
</dbReference>
<proteinExistence type="inferred from homology"/>
<keyword evidence="5" id="KW-0479">Metal-binding</keyword>
<evidence type="ECO:0000256" key="8">
    <source>
        <dbReference type="ARBA" id="ARBA00023014"/>
    </source>
</evidence>
<evidence type="ECO:0000256" key="7">
    <source>
        <dbReference type="ARBA" id="ARBA00023004"/>
    </source>
</evidence>
<dbReference type="InterPro" id="IPR000192">
    <property type="entry name" value="Aminotrans_V_dom"/>
</dbReference>
<evidence type="ECO:0000313" key="13">
    <source>
        <dbReference type="Proteomes" id="UP000184109"/>
    </source>
</evidence>
<dbReference type="Pfam" id="PF00266">
    <property type="entry name" value="Aminotran_5"/>
    <property type="match status" value="1"/>
</dbReference>
<keyword evidence="6" id="KW-0663">Pyridoxal phosphate</keyword>
<keyword evidence="8" id="KW-0411">Iron-sulfur</keyword>
<dbReference type="Gene3D" id="3.40.640.10">
    <property type="entry name" value="Type I PLP-dependent aspartate aminotransferase-like (Major domain)"/>
    <property type="match status" value="1"/>
</dbReference>
<name>A0A1M5U339_9FLAO</name>
<evidence type="ECO:0000256" key="6">
    <source>
        <dbReference type="ARBA" id="ARBA00022898"/>
    </source>
</evidence>
<protein>
    <recommendedName>
        <fullName evidence="3">cysteine desulfurase</fullName>
        <ecNumber evidence="3">2.8.1.7</ecNumber>
    </recommendedName>
</protein>
<gene>
    <name evidence="12" type="ORF">SAMN05444281_1007</name>
</gene>
<dbReference type="InterPro" id="IPR016454">
    <property type="entry name" value="Cysteine_dSase"/>
</dbReference>
<evidence type="ECO:0000256" key="2">
    <source>
        <dbReference type="ARBA" id="ARBA00006490"/>
    </source>
</evidence>
<evidence type="ECO:0000259" key="11">
    <source>
        <dbReference type="Pfam" id="PF00266"/>
    </source>
</evidence>
<dbReference type="PANTHER" id="PTHR11601:SF34">
    <property type="entry name" value="CYSTEINE DESULFURASE"/>
    <property type="match status" value="1"/>
</dbReference>
<dbReference type="Gene3D" id="3.90.1150.10">
    <property type="entry name" value="Aspartate Aminotransferase, domain 1"/>
    <property type="match status" value="1"/>
</dbReference>
<dbReference type="Gene3D" id="1.10.260.50">
    <property type="match status" value="1"/>
</dbReference>
<comment type="similarity">
    <text evidence="2">Belongs to the class-V pyridoxal-phosphate-dependent aminotransferase family. NifS/IscS subfamily.</text>
</comment>
<dbReference type="InterPro" id="IPR015422">
    <property type="entry name" value="PyrdxlP-dep_Trfase_small"/>
</dbReference>
<dbReference type="STRING" id="1195760.SAMN05444281_1007"/>
<comment type="cofactor">
    <cofactor evidence="1 10">
        <name>pyridoxal 5'-phosphate</name>
        <dbReference type="ChEBI" id="CHEBI:597326"/>
    </cofactor>
</comment>
<dbReference type="InterPro" id="IPR015424">
    <property type="entry name" value="PyrdxlP-dep_Trfase"/>
</dbReference>
<dbReference type="GO" id="GO:0046872">
    <property type="term" value="F:metal ion binding"/>
    <property type="evidence" value="ECO:0007669"/>
    <property type="project" value="UniProtKB-KW"/>
</dbReference>
<sequence>MKRVYLDNAATTPMLPEVVEAMVQTMNVTFGNPSSTHAFGRSAKAVIENARKNIAKLLHCTTSEIVFTSGGTEADNFILKNAVHHLGVQHIVTSALEHHAVLHTVDFLATKGVEISYVNTHKNGTIDYNHLEEILRNSTQKTLISLMHVNNEIGTILDLPRVIALKKQYNILFHSDTVQSIGHFEMDLTTLDIDFITAAAHKFHGPKGIGFAFFRKGTAIAPEILGGEQERGARAGTENTAAIVGLEKALSVCLQNLTEDVAYLKELKQYFISTFTTKIPTAKFNGISGELNQSTHTVINIQFDKDLPMLLFQLDMKGVAVSGGSACQSGSNKGSHVLQSFLNDTEQQNTSVRVSFSKLTTKEEVDYFVEEIVGLV</sequence>
<dbReference type="PROSITE" id="PS00595">
    <property type="entry name" value="AA_TRANSFER_CLASS_5"/>
    <property type="match status" value="1"/>
</dbReference>
<feature type="domain" description="Aminotransferase class V" evidence="11">
    <location>
        <begin position="4"/>
        <end position="368"/>
    </location>
</feature>